<accession>A0AAV2DZ42</accession>
<dbReference type="AlphaFoldDB" id="A0AAV2DZ42"/>
<keyword evidence="2" id="KW-1185">Reference proteome</keyword>
<gene>
    <name evidence="1" type="ORF">LTRI10_LOCUS20489</name>
</gene>
<dbReference type="Proteomes" id="UP001497516">
    <property type="component" value="Chromosome 3"/>
</dbReference>
<evidence type="ECO:0000313" key="1">
    <source>
        <dbReference type="EMBL" id="CAL1378941.1"/>
    </source>
</evidence>
<evidence type="ECO:0000313" key="2">
    <source>
        <dbReference type="Proteomes" id="UP001497516"/>
    </source>
</evidence>
<sequence>MAPINAQLCHPVVFNNKGFCNVGVYSRYLRRFCDRPIYPSLPIHPSAFSKYDMNIPALLHDLGWQSLVENMRFSYCPYDVRLFYINIQRGPGTDPAFFTTIVFNCEIKVTPELLATSLDLPHTSLCVGTDSEFGALGFDFMVSLESLTCDLCQFFPYRFAAGRLPDDLKVLHFFLTRSFLPRDLSTIDLLHSSDLWVLSHARAGTPISYASLMFHHMLRYGMKYFGGPLPFGPKITRLLSFLRIDMRDKLHQCNVQDDLHPQHVLAKLDALVGPCKPLTGSGGVKAGPATGSASYSSRRLVGAHVDAAVTVIKRESSSEVSQVCHLEKT</sequence>
<dbReference type="EMBL" id="OZ034816">
    <property type="protein sequence ID" value="CAL1378941.1"/>
    <property type="molecule type" value="Genomic_DNA"/>
</dbReference>
<organism evidence="1 2">
    <name type="scientific">Linum trigynum</name>
    <dbReference type="NCBI Taxonomy" id="586398"/>
    <lineage>
        <taxon>Eukaryota</taxon>
        <taxon>Viridiplantae</taxon>
        <taxon>Streptophyta</taxon>
        <taxon>Embryophyta</taxon>
        <taxon>Tracheophyta</taxon>
        <taxon>Spermatophyta</taxon>
        <taxon>Magnoliopsida</taxon>
        <taxon>eudicotyledons</taxon>
        <taxon>Gunneridae</taxon>
        <taxon>Pentapetalae</taxon>
        <taxon>rosids</taxon>
        <taxon>fabids</taxon>
        <taxon>Malpighiales</taxon>
        <taxon>Linaceae</taxon>
        <taxon>Linum</taxon>
    </lineage>
</organism>
<name>A0AAV2DZ42_9ROSI</name>
<protein>
    <submittedName>
        <fullName evidence="1">Uncharacterized protein</fullName>
    </submittedName>
</protein>
<proteinExistence type="predicted"/>
<reference evidence="1 2" key="1">
    <citation type="submission" date="2024-04" db="EMBL/GenBank/DDBJ databases">
        <authorList>
            <person name="Fracassetti M."/>
        </authorList>
    </citation>
    <scope>NUCLEOTIDE SEQUENCE [LARGE SCALE GENOMIC DNA]</scope>
</reference>